<evidence type="ECO:0000313" key="2">
    <source>
        <dbReference type="Proteomes" id="UP000057938"/>
    </source>
</evidence>
<evidence type="ECO:0000313" key="1">
    <source>
        <dbReference type="EMBL" id="ALE16037.1"/>
    </source>
</evidence>
<name>A0A0M5KZ75_9SPHN</name>
<sequence length="42" mass="4213">MAGGTSGSEWGIIEAGLAAGWVIDDGDDVSMLAPKDTPPPIN</sequence>
<gene>
    <name evidence="1" type="ORF">AMC99_00733</name>
</gene>
<dbReference type="STRING" id="361183.AMC99_00733"/>
<proteinExistence type="predicted"/>
<dbReference type="EMBL" id="CP012669">
    <property type="protein sequence ID" value="ALE16037.1"/>
    <property type="molecule type" value="Genomic_DNA"/>
</dbReference>
<protein>
    <submittedName>
        <fullName evidence="1">Uncharacterized protein</fullName>
    </submittedName>
</protein>
<reference evidence="1 2" key="1">
    <citation type="submission" date="2015-09" db="EMBL/GenBank/DDBJ databases">
        <title>Complete genome sequence of a benzo[a]pyrene-degrading bacterium Altererythrobacter epoxidivorans CGMCC 1.7731T.</title>
        <authorList>
            <person name="Li Z."/>
            <person name="Cheng H."/>
            <person name="Huo Y."/>
            <person name="Xu X."/>
        </authorList>
    </citation>
    <scope>NUCLEOTIDE SEQUENCE [LARGE SCALE GENOMIC DNA]</scope>
    <source>
        <strain evidence="1 2">CGMCC 1.7731</strain>
    </source>
</reference>
<organism evidence="1 2">
    <name type="scientific">Altererythrobacter epoxidivorans</name>
    <dbReference type="NCBI Taxonomy" id="361183"/>
    <lineage>
        <taxon>Bacteria</taxon>
        <taxon>Pseudomonadati</taxon>
        <taxon>Pseudomonadota</taxon>
        <taxon>Alphaproteobacteria</taxon>
        <taxon>Sphingomonadales</taxon>
        <taxon>Erythrobacteraceae</taxon>
        <taxon>Altererythrobacter</taxon>
    </lineage>
</organism>
<dbReference type="KEGG" id="aep:AMC99_00733"/>
<dbReference type="AlphaFoldDB" id="A0A0M5KZ75"/>
<accession>A0A0M5KZ75</accession>
<dbReference type="Proteomes" id="UP000057938">
    <property type="component" value="Chromosome"/>
</dbReference>
<keyword evidence="2" id="KW-1185">Reference proteome</keyword>